<dbReference type="Pfam" id="PF12146">
    <property type="entry name" value="Hydrolase_4"/>
    <property type="match status" value="1"/>
</dbReference>
<gene>
    <name evidence="4" type="ordered locus">SE_2328</name>
</gene>
<dbReference type="PANTHER" id="PTHR11614">
    <property type="entry name" value="PHOSPHOLIPASE-RELATED"/>
    <property type="match status" value="1"/>
</dbReference>
<organism evidence="4 5">
    <name type="scientific">Staphylococcus epidermidis (strain ATCC 12228 / FDA PCI 1200)</name>
    <dbReference type="NCBI Taxonomy" id="176280"/>
    <lineage>
        <taxon>Bacteria</taxon>
        <taxon>Bacillati</taxon>
        <taxon>Bacillota</taxon>
        <taxon>Bacilli</taxon>
        <taxon>Bacillales</taxon>
        <taxon>Staphylococcaceae</taxon>
        <taxon>Staphylococcus</taxon>
    </lineage>
</organism>
<dbReference type="InterPro" id="IPR022742">
    <property type="entry name" value="Hydrolase_4"/>
</dbReference>
<dbReference type="GO" id="GO:0052689">
    <property type="term" value="F:carboxylic ester hydrolase activity"/>
    <property type="evidence" value="ECO:0007669"/>
    <property type="project" value="InterPro"/>
</dbReference>
<dbReference type="InterPro" id="IPR051044">
    <property type="entry name" value="MAG_DAG_Lipase"/>
</dbReference>
<reference evidence="4 5" key="1">
    <citation type="journal article" date="2003" name="Mol. Microbiol.">
        <title>Genome-based analysis of virulence genes in a non-biofilm-forming Staphylococcus epidermidis strain (ATCC 12228).</title>
        <authorList>
            <person name="Zhang Y.Q."/>
            <person name="Ren S.X."/>
            <person name="Li H.L."/>
            <person name="Wang Y.X."/>
            <person name="Fu G."/>
            <person name="Yang J."/>
            <person name="Qin Z.Q."/>
            <person name="Miao Y.G."/>
            <person name="Wang W.Y."/>
            <person name="Chen R.S."/>
            <person name="Shen Y."/>
            <person name="Chen Z."/>
            <person name="Yuan Z.H."/>
            <person name="Zhao G.P."/>
            <person name="Qu D."/>
            <person name="Danchin A."/>
            <person name="Wen Y.M."/>
        </authorList>
    </citation>
    <scope>NUCLEOTIDE SEQUENCE [LARGE SCALE GENOMIC DNA]</scope>
    <source>
        <strain evidence="5">ATCC 12228 / FDA PCI 1200</strain>
    </source>
</reference>
<dbReference type="EMBL" id="AE015929">
    <property type="protein sequence ID" value="AAO05971.1"/>
    <property type="molecule type" value="Genomic_DNA"/>
</dbReference>
<evidence type="ECO:0000313" key="5">
    <source>
        <dbReference type="Proteomes" id="UP000001411"/>
    </source>
</evidence>
<evidence type="ECO:0000256" key="1">
    <source>
        <dbReference type="PIRSR" id="PIRSR017388-1"/>
    </source>
</evidence>
<dbReference type="KEGG" id="sep:SE_2328"/>
<evidence type="ECO:0000313" key="4">
    <source>
        <dbReference type="EMBL" id="AAO05971.1"/>
    </source>
</evidence>
<sequence length="242" mass="28151">MKVKSPQSIYLKGHRQQAVLLLHSFTGTVRDVKHLAQQLNEEGFTCYVPSYPGHGLPLKEFTQHNINDWWEQVTAAYQFLRNAGYSRINVTGVSLGGLFTLRLAEHFDLERIAVMSAPHKKRESEIAWRLERYGHRMNEILSLSEEERRHQMETILSYDKEIEVFQGVIDEIMAYLANITVPVNIMYGEEDDPLYAQSAQYIYDNVNSQDKELLKFEKSGHLMTYGDHAYRVEQSIIQFFSK</sequence>
<dbReference type="SUPFAM" id="SSF53474">
    <property type="entry name" value="alpha/beta-Hydrolases"/>
    <property type="match status" value="1"/>
</dbReference>
<dbReference type="AlphaFoldDB" id="A0A0H2VIR2"/>
<feature type="active site" description="Charge relay system" evidence="1">
    <location>
        <position position="191"/>
    </location>
</feature>
<name>A0A0H2VIR2_STAES</name>
<dbReference type="InterPro" id="IPR029058">
    <property type="entry name" value="AB_hydrolase_fold"/>
</dbReference>
<accession>A0A0H2VIR2</accession>
<evidence type="ECO:0000256" key="2">
    <source>
        <dbReference type="PIRSR" id="PIRSR017388-3"/>
    </source>
</evidence>
<feature type="active site" description="Charge relay system" evidence="1">
    <location>
        <position position="221"/>
    </location>
</feature>
<dbReference type="PIRSF" id="PIRSF017388">
    <property type="entry name" value="Esterase_lipase"/>
    <property type="match status" value="1"/>
</dbReference>
<dbReference type="OrthoDB" id="9800213at2"/>
<evidence type="ECO:0000259" key="3">
    <source>
        <dbReference type="Pfam" id="PF12146"/>
    </source>
</evidence>
<proteinExistence type="predicted"/>
<dbReference type="PATRIC" id="fig|176280.10.peg.2271"/>
<dbReference type="Proteomes" id="UP000001411">
    <property type="component" value="Chromosome"/>
</dbReference>
<dbReference type="RefSeq" id="WP_002456834.1">
    <property type="nucleotide sequence ID" value="NC_004461.1"/>
</dbReference>
<dbReference type="InterPro" id="IPR012354">
    <property type="entry name" value="Esterase_lipase"/>
</dbReference>
<feature type="domain" description="Serine aminopeptidase S33" evidence="3">
    <location>
        <begin position="14"/>
        <end position="223"/>
    </location>
</feature>
<dbReference type="GeneID" id="50019639"/>
<dbReference type="Gene3D" id="3.40.50.1820">
    <property type="entry name" value="alpha/beta hydrolase"/>
    <property type="match status" value="1"/>
</dbReference>
<protein>
    <submittedName>
        <fullName evidence="4">Putative carboxylesterase</fullName>
    </submittedName>
</protein>
<feature type="active site" description="Nucleophile" evidence="1">
    <location>
        <position position="94"/>
    </location>
</feature>
<feature type="site" description="Important for substrate specificity" evidence="2">
    <location>
        <position position="140"/>
    </location>
</feature>
<dbReference type="eggNOG" id="COG1647">
    <property type="taxonomic scope" value="Bacteria"/>
</dbReference>
<dbReference type="HOGENOM" id="CLU_076594_2_0_9"/>